<keyword evidence="2" id="KW-1185">Reference proteome</keyword>
<dbReference type="InterPro" id="IPR011110">
    <property type="entry name" value="Reg_prop"/>
</dbReference>
<reference evidence="1" key="1">
    <citation type="submission" date="2022-11" db="EMBL/GenBank/DDBJ databases">
        <title>Marilongibacter aestuarii gen. nov., sp. nov., isolated from tidal flat sediment.</title>
        <authorList>
            <person name="Jiayan W."/>
        </authorList>
    </citation>
    <scope>NUCLEOTIDE SEQUENCE</scope>
    <source>
        <strain evidence="1">Z1-6</strain>
    </source>
</reference>
<evidence type="ECO:0000313" key="2">
    <source>
        <dbReference type="Proteomes" id="UP001145087"/>
    </source>
</evidence>
<organism evidence="1 2">
    <name type="scientific">Draconibacterium aestuarii</name>
    <dbReference type="NCBI Taxonomy" id="2998507"/>
    <lineage>
        <taxon>Bacteria</taxon>
        <taxon>Pseudomonadati</taxon>
        <taxon>Bacteroidota</taxon>
        <taxon>Bacteroidia</taxon>
        <taxon>Marinilabiliales</taxon>
        <taxon>Prolixibacteraceae</taxon>
        <taxon>Draconibacterium</taxon>
    </lineage>
</organism>
<dbReference type="GO" id="GO:0005975">
    <property type="term" value="P:carbohydrate metabolic process"/>
    <property type="evidence" value="ECO:0007669"/>
    <property type="project" value="InterPro"/>
</dbReference>
<accession>A0A9X3F2N7</accession>
<comment type="caution">
    <text evidence="1">The sequence shown here is derived from an EMBL/GenBank/DDBJ whole genome shotgun (WGS) entry which is preliminary data.</text>
</comment>
<gene>
    <name evidence="1" type="ORF">OU798_03725</name>
</gene>
<evidence type="ECO:0008006" key="3">
    <source>
        <dbReference type="Google" id="ProtNLM"/>
    </source>
</evidence>
<dbReference type="SUPFAM" id="SSF63829">
    <property type="entry name" value="Calcium-dependent phosphotriesterase"/>
    <property type="match status" value="1"/>
</dbReference>
<dbReference type="SUPFAM" id="SSF48208">
    <property type="entry name" value="Six-hairpin glycosidases"/>
    <property type="match status" value="1"/>
</dbReference>
<dbReference type="Pfam" id="PF07494">
    <property type="entry name" value="Reg_prop"/>
    <property type="match status" value="1"/>
</dbReference>
<dbReference type="AlphaFoldDB" id="A0A9X3F2N7"/>
<protein>
    <recommendedName>
        <fullName evidence="3">Two component regulator propeller</fullName>
    </recommendedName>
</protein>
<dbReference type="InterPro" id="IPR015943">
    <property type="entry name" value="WD40/YVTN_repeat-like_dom_sf"/>
</dbReference>
<proteinExistence type="predicted"/>
<sequence length="764" mass="88066">MRSNLKITRIYKYFTKSFLQIFIFLLVVSFVSCKQESKKEEESSSVDTYKDAPFIQEYHDGYVVSTDNAENNVRSIAVDNNENVWIATGDGIFKKEINSREWEAVITGEQKGPSFDVTIDGKGNVWMGTWDGVYKFEKNKLSKVEGLKTPVSQICIAEEGIYALGPEGIWLYIGETWKSENYTIARSVRDAKSDSMGGLLIATDVGLYHCSNGKSVLYQDDKELISCYLKGLGFDSEGNLWAGGLGGVTVRKGAEKIRTLTPEDGIPSVNVNSISKSPDGTMWVGTEVGVVRLNKDGNHSLRFSRRWLMDDNVREVAFDKEGNAWIATANGVSAIKKKDMTLADKESYFYDILMRRHIREPWIAHLTALNVEGDTTTSMSIDDDNDGQYTAMYLAMEAMRYAATGNKDARVKARKALDFLIKLQTITETKGFFARTIVPPDWGERVFDGNRTYSEKQLAEVMVNQARFKSVEVRWHKSSDGKWIWKGDTSSDEMCGHMAAYYFYYEYVADEAEKELVRNHVKKIIDNLIENDYNLVDVDGKHTTWGVWSPDKLNRTPDWAPEKGINSLELLSYLKLTYHFTGEEKYQKEYLRMINEEGYLENAKRIITSNAAWTTYIDPELLFLTYPPLFKYEEDENLKKQYNNILDTWYQNFRKDESPFYNFMYTYLRGKSYDVDKSIFFLKDVSLDLIDWNIDQTKREDIKTFRYPVLEDVQTSILLPPSERATVRWDKNPWEIKGGSGRVEREPVFWLLPYWMGKYIGVIE</sequence>
<dbReference type="Proteomes" id="UP001145087">
    <property type="component" value="Unassembled WGS sequence"/>
</dbReference>
<evidence type="ECO:0000313" key="1">
    <source>
        <dbReference type="EMBL" id="MCY1719434.1"/>
    </source>
</evidence>
<dbReference type="InterPro" id="IPR008928">
    <property type="entry name" value="6-hairpin_glycosidase_sf"/>
</dbReference>
<dbReference type="RefSeq" id="WP_343331771.1">
    <property type="nucleotide sequence ID" value="NZ_JAPOHD010000007.1"/>
</dbReference>
<name>A0A9X3F2N7_9BACT</name>
<dbReference type="PROSITE" id="PS51257">
    <property type="entry name" value="PROKAR_LIPOPROTEIN"/>
    <property type="match status" value="1"/>
</dbReference>
<dbReference type="EMBL" id="JAPOHD010000007">
    <property type="protein sequence ID" value="MCY1719434.1"/>
    <property type="molecule type" value="Genomic_DNA"/>
</dbReference>
<dbReference type="Gene3D" id="2.130.10.10">
    <property type="entry name" value="YVTN repeat-like/Quinoprotein amine dehydrogenase"/>
    <property type="match status" value="2"/>
</dbReference>